<dbReference type="STRING" id="295108.HT99x_00012"/>
<evidence type="ECO:0000313" key="3">
    <source>
        <dbReference type="Proteomes" id="UP000051497"/>
    </source>
</evidence>
<dbReference type="EMBL" id="LKAJ01000001">
    <property type="protein sequence ID" value="KRG22476.1"/>
    <property type="molecule type" value="Genomic_DNA"/>
</dbReference>
<reference evidence="2" key="2">
    <citation type="journal article" date="2016" name="Genome Announc.">
        <title>Draft Genome Sequences of Two Novel Amoeba-Resistant Intranuclear Bacteria, 'Candidatus Berkiella cookevillensis' and 'Candidatus Berkiella aquae'.</title>
        <authorList>
            <person name="Mehari Y.T."/>
            <person name="Arivett B.A."/>
            <person name="Farone A.L."/>
            <person name="Gunderson J.H."/>
            <person name="Farone M.B."/>
        </authorList>
    </citation>
    <scope>NUCLEOTIDE SEQUENCE</scope>
    <source>
        <strain evidence="2">HT99</strain>
    </source>
</reference>
<dbReference type="AlphaFoldDB" id="A0A0Q9YNX4"/>
<evidence type="ECO:0000313" key="1">
    <source>
        <dbReference type="EMBL" id="KRG22476.1"/>
    </source>
</evidence>
<evidence type="ECO:0000313" key="2">
    <source>
        <dbReference type="EMBL" id="MCS5712159.1"/>
    </source>
</evidence>
<dbReference type="Proteomes" id="UP000051497">
    <property type="component" value="Unassembled WGS sequence"/>
</dbReference>
<dbReference type="RefSeq" id="WP_075064682.1">
    <property type="nucleotide sequence ID" value="NZ_LKAJ02000001.1"/>
</dbReference>
<gene>
    <name evidence="1" type="ORF">HT99x_00012</name>
    <name evidence="2" type="ORF">HT99x_012010</name>
</gene>
<dbReference type="EMBL" id="LKAJ02000001">
    <property type="protein sequence ID" value="MCS5712159.1"/>
    <property type="molecule type" value="Genomic_DNA"/>
</dbReference>
<name>A0A0Q9YNX4_9GAMM</name>
<accession>A0A0Q9YNX4</accession>
<sequence length="486" mass="55039">MLTFEVSPKEQQALDSINKLVHLWNPPTTAPAGNLTAIIAASIDTHESFINALVRLKIALPHLGNVVKNRLSHLNTVPAKNLQELYQLGQAYQGLRVLLQATHDVLEDKFSLLNNHPLESSAKNALDILSKLQETVKAKQFSALKTMIEGFRMQIVENVPTFTTIRRVINKQIVLKNFEYQGSHYALAAQLKTQENFSVLATPRFADLCTFTFFANGNMIPINLSVYPRYPSKNDKPIPFTIFQTCDDGASQRFLQSTLVQSQGHLKYQAPQLASVLMGPYAELKYTQVLPLYFQTMVEIAKNHHCYEIALYIPYDFIDIAYAFGFYSQNFVEQQQCEKRVKMHFATGNLPPLLPATLNQYVEDIELLRPVYFPISGFDSRPIYLNGQTQTTTYKKLCKTLSLLDDRPFNSVLPDPYGFMAKPFVSAFHAIRQREQTGRPIKTVTSTYCKEPLDINLIKQEESLASIGEVSVKAFTNKATILRVLK</sequence>
<comment type="caution">
    <text evidence="1">The sequence shown here is derived from an EMBL/GenBank/DDBJ whole genome shotgun (WGS) entry which is preliminary data.</text>
</comment>
<reference evidence="1" key="1">
    <citation type="submission" date="2015-09" db="EMBL/GenBank/DDBJ databases">
        <title>Draft Genome Sequences of Two Novel Amoeba-resistant Intranuclear Bacteria, Candidatus Berkiella cookevillensis and Candidatus Berkiella aquae.</title>
        <authorList>
            <person name="Mehari Y.T."/>
            <person name="Arivett B.A."/>
            <person name="Farone A.L."/>
            <person name="Gunderson J.H."/>
            <person name="Farone M.B."/>
        </authorList>
    </citation>
    <scope>NUCLEOTIDE SEQUENCE [LARGE SCALE GENOMIC DNA]</scope>
    <source>
        <strain evidence="1">HT99</strain>
    </source>
</reference>
<keyword evidence="3" id="KW-1185">Reference proteome</keyword>
<proteinExistence type="predicted"/>
<protein>
    <submittedName>
        <fullName evidence="1">Uncharacterized protein</fullName>
    </submittedName>
</protein>
<organism evidence="1">
    <name type="scientific">Candidatus Berkiella aquae</name>
    <dbReference type="NCBI Taxonomy" id="295108"/>
    <lineage>
        <taxon>Bacteria</taxon>
        <taxon>Pseudomonadati</taxon>
        <taxon>Pseudomonadota</taxon>
        <taxon>Gammaproteobacteria</taxon>
        <taxon>Candidatus Berkiellales</taxon>
        <taxon>Candidatus Berkiellaceae</taxon>
        <taxon>Candidatus Berkiella</taxon>
    </lineage>
</organism>
<reference evidence="2" key="3">
    <citation type="submission" date="2021-06" db="EMBL/GenBank/DDBJ databases">
        <title>Genomic Description and Analysis of Intracellular Bacteria, Candidatus Berkiella cookevillensis and Candidatus Berkiella aquae.</title>
        <authorList>
            <person name="Kidane D.T."/>
            <person name="Mehari Y.T."/>
            <person name="Rice F.C."/>
            <person name="Arivett B.A."/>
            <person name="Farone A.L."/>
            <person name="Berk S.G."/>
            <person name="Farone M.B."/>
        </authorList>
    </citation>
    <scope>NUCLEOTIDE SEQUENCE</scope>
    <source>
        <strain evidence="2">HT99</strain>
    </source>
</reference>